<evidence type="ECO:0000256" key="1">
    <source>
        <dbReference type="ARBA" id="ARBA00004496"/>
    </source>
</evidence>
<comment type="similarity">
    <text evidence="2 7">Belongs to the methyltransferase superfamily. L-isoaspartyl/D-aspartyl protein methyltransferase family.</text>
</comment>
<dbReference type="HOGENOM" id="CLU_055432_2_0_0"/>
<protein>
    <recommendedName>
        <fullName evidence="7">Protein-L-isoaspartate O-methyltransferase</fullName>
        <ecNumber evidence="7">2.1.1.77</ecNumber>
    </recommendedName>
    <alternativeName>
        <fullName evidence="7">L-isoaspartyl protein carboxyl methyltransferase</fullName>
    </alternativeName>
    <alternativeName>
        <fullName evidence="7">Protein L-isoaspartyl methyltransferase</fullName>
    </alternativeName>
    <alternativeName>
        <fullName evidence="7">Protein-beta-aspartate methyltransferase</fullName>
        <shortName evidence="7">PIMT</shortName>
    </alternativeName>
</protein>
<evidence type="ECO:0000256" key="7">
    <source>
        <dbReference type="HAMAP-Rule" id="MF_00090"/>
    </source>
</evidence>
<evidence type="ECO:0000256" key="5">
    <source>
        <dbReference type="ARBA" id="ARBA00022679"/>
    </source>
</evidence>
<name>L0DNK6_SINAD</name>
<dbReference type="GO" id="GO:0005737">
    <property type="term" value="C:cytoplasm"/>
    <property type="evidence" value="ECO:0007669"/>
    <property type="project" value="UniProtKB-SubCell"/>
</dbReference>
<dbReference type="RefSeq" id="WP_015249357.1">
    <property type="nucleotide sequence ID" value="NC_019892.1"/>
</dbReference>
<dbReference type="PROSITE" id="PS01279">
    <property type="entry name" value="PCMT"/>
    <property type="match status" value="1"/>
</dbReference>
<keyword evidence="4 7" id="KW-0489">Methyltransferase</keyword>
<dbReference type="SUPFAM" id="SSF53335">
    <property type="entry name" value="S-adenosyl-L-methionine-dependent methyltransferases"/>
    <property type="match status" value="1"/>
</dbReference>
<dbReference type="EMBL" id="CP003364">
    <property type="protein sequence ID" value="AGA30271.1"/>
    <property type="molecule type" value="Genomic_DNA"/>
</dbReference>
<dbReference type="InterPro" id="IPR000682">
    <property type="entry name" value="PCMT"/>
</dbReference>
<dbReference type="Proteomes" id="UP000010798">
    <property type="component" value="Chromosome"/>
</dbReference>
<dbReference type="STRING" id="886293.Sinac_6172"/>
<dbReference type="KEGG" id="saci:Sinac_6172"/>
<reference evidence="8 9" key="1">
    <citation type="submission" date="2012-02" db="EMBL/GenBank/DDBJ databases">
        <title>Complete sequence of chromosome of Singulisphaera acidiphila DSM 18658.</title>
        <authorList>
            <consortium name="US DOE Joint Genome Institute (JGI-PGF)"/>
            <person name="Lucas S."/>
            <person name="Copeland A."/>
            <person name="Lapidus A."/>
            <person name="Glavina del Rio T."/>
            <person name="Dalin E."/>
            <person name="Tice H."/>
            <person name="Bruce D."/>
            <person name="Goodwin L."/>
            <person name="Pitluck S."/>
            <person name="Peters L."/>
            <person name="Ovchinnikova G."/>
            <person name="Chertkov O."/>
            <person name="Kyrpides N."/>
            <person name="Mavromatis K."/>
            <person name="Ivanova N."/>
            <person name="Brettin T."/>
            <person name="Detter J.C."/>
            <person name="Han C."/>
            <person name="Larimer F."/>
            <person name="Land M."/>
            <person name="Hauser L."/>
            <person name="Markowitz V."/>
            <person name="Cheng J.-F."/>
            <person name="Hugenholtz P."/>
            <person name="Woyke T."/>
            <person name="Wu D."/>
            <person name="Tindall B."/>
            <person name="Pomrenke H."/>
            <person name="Brambilla E."/>
            <person name="Klenk H.-P."/>
            <person name="Eisen J.A."/>
        </authorList>
    </citation>
    <scope>NUCLEOTIDE SEQUENCE [LARGE SCALE GENOMIC DNA]</scope>
    <source>
        <strain evidence="9">ATCC BAA-1392 / DSM 18658 / VKM B-2454 / MOB10</strain>
    </source>
</reference>
<evidence type="ECO:0000313" key="8">
    <source>
        <dbReference type="EMBL" id="AGA30271.1"/>
    </source>
</evidence>
<dbReference type="FunFam" id="3.40.50.150:FF:000010">
    <property type="entry name" value="Protein-L-isoaspartate O-methyltransferase"/>
    <property type="match status" value="1"/>
</dbReference>
<gene>
    <name evidence="7" type="primary">pcm</name>
    <name evidence="8" type="ordered locus">Sinac_6172</name>
</gene>
<keyword evidence="5 7" id="KW-0808">Transferase</keyword>
<dbReference type="GO" id="GO:0004719">
    <property type="term" value="F:protein-L-isoaspartate (D-aspartate) O-methyltransferase activity"/>
    <property type="evidence" value="ECO:0007669"/>
    <property type="project" value="UniProtKB-UniRule"/>
</dbReference>
<dbReference type="GO" id="GO:0030091">
    <property type="term" value="P:protein repair"/>
    <property type="evidence" value="ECO:0007669"/>
    <property type="project" value="UniProtKB-UniRule"/>
</dbReference>
<dbReference type="eggNOG" id="COG2518">
    <property type="taxonomic scope" value="Bacteria"/>
</dbReference>
<comment type="function">
    <text evidence="7">Catalyzes the methyl esterification of L-isoaspartyl residues in peptides and proteins that result from spontaneous decomposition of normal L-aspartyl and L-asparaginyl residues. It plays a role in the repair and/or degradation of damaged proteins.</text>
</comment>
<dbReference type="HAMAP" id="MF_00090">
    <property type="entry name" value="PIMT"/>
    <property type="match status" value="1"/>
</dbReference>
<evidence type="ECO:0000256" key="3">
    <source>
        <dbReference type="ARBA" id="ARBA00022490"/>
    </source>
</evidence>
<dbReference type="CDD" id="cd02440">
    <property type="entry name" value="AdoMet_MTases"/>
    <property type="match status" value="1"/>
</dbReference>
<dbReference type="Gene3D" id="3.40.50.150">
    <property type="entry name" value="Vaccinia Virus protein VP39"/>
    <property type="match status" value="1"/>
</dbReference>
<dbReference type="NCBIfam" id="NF001453">
    <property type="entry name" value="PRK00312.1"/>
    <property type="match status" value="1"/>
</dbReference>
<evidence type="ECO:0000256" key="4">
    <source>
        <dbReference type="ARBA" id="ARBA00022603"/>
    </source>
</evidence>
<comment type="subcellular location">
    <subcellularLocation>
        <location evidence="1 7">Cytoplasm</location>
    </subcellularLocation>
</comment>
<dbReference type="AlphaFoldDB" id="L0DNK6"/>
<dbReference type="GO" id="GO:0032259">
    <property type="term" value="P:methylation"/>
    <property type="evidence" value="ECO:0007669"/>
    <property type="project" value="UniProtKB-KW"/>
</dbReference>
<dbReference type="OrthoDB" id="9772751at2"/>
<dbReference type="EC" id="2.1.1.77" evidence="7"/>
<feature type="active site" evidence="7">
    <location>
        <position position="65"/>
    </location>
</feature>
<comment type="catalytic activity">
    <reaction evidence="7">
        <text>[protein]-L-isoaspartate + S-adenosyl-L-methionine = [protein]-L-isoaspartate alpha-methyl ester + S-adenosyl-L-homocysteine</text>
        <dbReference type="Rhea" id="RHEA:12705"/>
        <dbReference type="Rhea" id="RHEA-COMP:12143"/>
        <dbReference type="Rhea" id="RHEA-COMP:12144"/>
        <dbReference type="ChEBI" id="CHEBI:57856"/>
        <dbReference type="ChEBI" id="CHEBI:59789"/>
        <dbReference type="ChEBI" id="CHEBI:90596"/>
        <dbReference type="ChEBI" id="CHEBI:90598"/>
        <dbReference type="EC" id="2.1.1.77"/>
    </reaction>
</comment>
<keyword evidence="3 7" id="KW-0963">Cytoplasm</keyword>
<evidence type="ECO:0000256" key="2">
    <source>
        <dbReference type="ARBA" id="ARBA00005369"/>
    </source>
</evidence>
<dbReference type="InterPro" id="IPR029063">
    <property type="entry name" value="SAM-dependent_MTases_sf"/>
</dbReference>
<evidence type="ECO:0000256" key="6">
    <source>
        <dbReference type="ARBA" id="ARBA00022691"/>
    </source>
</evidence>
<dbReference type="Pfam" id="PF01135">
    <property type="entry name" value="PCMT"/>
    <property type="match status" value="1"/>
</dbReference>
<dbReference type="NCBIfam" id="TIGR00080">
    <property type="entry name" value="pimt"/>
    <property type="match status" value="1"/>
</dbReference>
<evidence type="ECO:0000313" key="9">
    <source>
        <dbReference type="Proteomes" id="UP000010798"/>
    </source>
</evidence>
<keyword evidence="9" id="KW-1185">Reference proteome</keyword>
<organism evidence="8 9">
    <name type="scientific">Singulisphaera acidiphila (strain ATCC BAA-1392 / DSM 18658 / VKM B-2454 / MOB10)</name>
    <dbReference type="NCBI Taxonomy" id="886293"/>
    <lineage>
        <taxon>Bacteria</taxon>
        <taxon>Pseudomonadati</taxon>
        <taxon>Planctomycetota</taxon>
        <taxon>Planctomycetia</taxon>
        <taxon>Isosphaerales</taxon>
        <taxon>Isosphaeraceae</taxon>
        <taxon>Singulisphaera</taxon>
    </lineage>
</organism>
<accession>L0DNK6</accession>
<keyword evidence="6 7" id="KW-0949">S-adenosyl-L-methionine</keyword>
<sequence length="230" mass="25036">MPSRRPPDPFPGAAIAQQVRQRGIHDPRLLEILARLSRRQFLPPDERRHALDDRAIPIGHEQTISQPYMVAVMTQGLALSGTERVLEIGTGSGYQTAVLSHLASEVFTIERLAELSLRARSILDGLGRTNIRYLIGDGTLGWPAEAPFDRILVTAGAPGFPSTLFEQLIEGGLLVAPVGDEFSQELTIIRKQSGRPEIHSIMGCRFVKLIGAEGWADQGRGGPLPPSLPV</sequence>
<dbReference type="PANTHER" id="PTHR11579">
    <property type="entry name" value="PROTEIN-L-ISOASPARTATE O-METHYLTRANSFERASE"/>
    <property type="match status" value="1"/>
</dbReference>
<proteinExistence type="inferred from homology"/>
<dbReference type="PANTHER" id="PTHR11579:SF0">
    <property type="entry name" value="PROTEIN-L-ISOASPARTATE(D-ASPARTATE) O-METHYLTRANSFERASE"/>
    <property type="match status" value="1"/>
</dbReference>